<evidence type="ECO:0000256" key="2">
    <source>
        <dbReference type="ARBA" id="ARBA00022763"/>
    </source>
</evidence>
<comment type="function">
    <text evidence="6">The UvrABC repair system catalyzes the recognition and processing of DNA lesions. UvrC both incises the 5' and 3' sides of the lesion. The N-terminal half is responsible for the 3' incision and the C-terminal half is responsible for the 5' incision.</text>
</comment>
<comment type="similarity">
    <text evidence="6">Belongs to the UvrC family.</text>
</comment>
<protein>
    <recommendedName>
        <fullName evidence="6">UvrABC system protein C</fullName>
        <shortName evidence="6">Protein UvrC</shortName>
    </recommendedName>
    <alternativeName>
        <fullName evidence="6">Excinuclease ABC subunit C</fullName>
    </alternativeName>
</protein>
<dbReference type="Pfam" id="PF22920">
    <property type="entry name" value="UvrC_RNaseH"/>
    <property type="match status" value="1"/>
</dbReference>
<evidence type="ECO:0000313" key="11">
    <source>
        <dbReference type="Proteomes" id="UP001549162"/>
    </source>
</evidence>
<evidence type="ECO:0000256" key="3">
    <source>
        <dbReference type="ARBA" id="ARBA00022769"/>
    </source>
</evidence>
<keyword evidence="1 6" id="KW-0963">Cytoplasm</keyword>
<dbReference type="NCBIfam" id="NF001824">
    <property type="entry name" value="PRK00558.1-5"/>
    <property type="match status" value="1"/>
</dbReference>
<dbReference type="Pfam" id="PF14520">
    <property type="entry name" value="HHH_5"/>
    <property type="match status" value="1"/>
</dbReference>
<dbReference type="Gene3D" id="4.10.860.10">
    <property type="entry name" value="UVR domain"/>
    <property type="match status" value="1"/>
</dbReference>
<dbReference type="EMBL" id="JBEPMA010000001">
    <property type="protein sequence ID" value="MET3616395.1"/>
    <property type="molecule type" value="Genomic_DNA"/>
</dbReference>
<dbReference type="HAMAP" id="MF_00203">
    <property type="entry name" value="UvrC"/>
    <property type="match status" value="1"/>
</dbReference>
<dbReference type="Pfam" id="PF02151">
    <property type="entry name" value="UVR"/>
    <property type="match status" value="1"/>
</dbReference>
<dbReference type="SUPFAM" id="SSF82771">
    <property type="entry name" value="GIY-YIG endonuclease"/>
    <property type="match status" value="1"/>
</dbReference>
<feature type="domain" description="UVR" evidence="7">
    <location>
        <begin position="186"/>
        <end position="221"/>
    </location>
</feature>
<dbReference type="InterPro" id="IPR035901">
    <property type="entry name" value="GIY-YIG_endonuc_sf"/>
</dbReference>
<dbReference type="Pfam" id="PF01541">
    <property type="entry name" value="GIY-YIG"/>
    <property type="match status" value="1"/>
</dbReference>
<dbReference type="SUPFAM" id="SSF47781">
    <property type="entry name" value="RuvA domain 2-like"/>
    <property type="match status" value="1"/>
</dbReference>
<evidence type="ECO:0000256" key="1">
    <source>
        <dbReference type="ARBA" id="ARBA00022490"/>
    </source>
</evidence>
<dbReference type="Gene3D" id="3.30.420.340">
    <property type="entry name" value="UvrC, RNAse H endonuclease domain"/>
    <property type="match status" value="1"/>
</dbReference>
<evidence type="ECO:0000259" key="9">
    <source>
        <dbReference type="PROSITE" id="PS50165"/>
    </source>
</evidence>
<organism evidence="10 11">
    <name type="scientific">Peptoniphilus olsenii</name>
    <dbReference type="NCBI Taxonomy" id="411570"/>
    <lineage>
        <taxon>Bacteria</taxon>
        <taxon>Bacillati</taxon>
        <taxon>Bacillota</taxon>
        <taxon>Tissierellia</taxon>
        <taxon>Tissierellales</taxon>
        <taxon>Peptoniphilaceae</taxon>
        <taxon>Peptoniphilus</taxon>
    </lineage>
</organism>
<accession>A0ABV2J6K0</accession>
<comment type="caution">
    <text evidence="10">The sequence shown here is derived from an EMBL/GenBank/DDBJ whole genome shotgun (WGS) entry which is preliminary data.</text>
</comment>
<evidence type="ECO:0000259" key="8">
    <source>
        <dbReference type="PROSITE" id="PS50164"/>
    </source>
</evidence>
<comment type="subunit">
    <text evidence="6">Interacts with UvrB in an incision complex.</text>
</comment>
<dbReference type="InterPro" id="IPR004791">
    <property type="entry name" value="UvrC"/>
</dbReference>
<gene>
    <name evidence="6" type="primary">uvrC</name>
    <name evidence="10" type="ORF">ABID14_000015</name>
</gene>
<dbReference type="Pfam" id="PF08459">
    <property type="entry name" value="UvrC_RNaseH_dom"/>
    <property type="match status" value="1"/>
</dbReference>
<dbReference type="Proteomes" id="UP001549162">
    <property type="component" value="Unassembled WGS sequence"/>
</dbReference>
<proteinExistence type="inferred from homology"/>
<evidence type="ECO:0000256" key="4">
    <source>
        <dbReference type="ARBA" id="ARBA00022881"/>
    </source>
</evidence>
<feature type="domain" description="GIY-YIG" evidence="8">
    <location>
        <begin position="1"/>
        <end position="73"/>
    </location>
</feature>
<keyword evidence="11" id="KW-1185">Reference proteome</keyword>
<evidence type="ECO:0000259" key="7">
    <source>
        <dbReference type="PROSITE" id="PS50151"/>
    </source>
</evidence>
<evidence type="ECO:0000256" key="6">
    <source>
        <dbReference type="HAMAP-Rule" id="MF_00203"/>
    </source>
</evidence>
<dbReference type="SUPFAM" id="SSF46600">
    <property type="entry name" value="C-terminal UvrC-binding domain of UvrB"/>
    <property type="match status" value="1"/>
</dbReference>
<dbReference type="CDD" id="cd10434">
    <property type="entry name" value="GIY-YIG_UvrC_Cho"/>
    <property type="match status" value="1"/>
</dbReference>
<keyword evidence="4 6" id="KW-0267">Excision nuclease</keyword>
<dbReference type="InterPro" id="IPR036876">
    <property type="entry name" value="UVR_dom_sf"/>
</dbReference>
<dbReference type="InterPro" id="IPR050066">
    <property type="entry name" value="UvrABC_protein_C"/>
</dbReference>
<dbReference type="NCBIfam" id="TIGR00194">
    <property type="entry name" value="uvrC"/>
    <property type="match status" value="1"/>
</dbReference>
<dbReference type="InterPro" id="IPR000305">
    <property type="entry name" value="GIY-YIG_endonuc"/>
</dbReference>
<dbReference type="PROSITE" id="PS50164">
    <property type="entry name" value="GIY_YIG"/>
    <property type="match status" value="1"/>
</dbReference>
<dbReference type="InterPro" id="IPR001943">
    <property type="entry name" value="UVR_dom"/>
</dbReference>
<dbReference type="PANTHER" id="PTHR30562:SF1">
    <property type="entry name" value="UVRABC SYSTEM PROTEIN C"/>
    <property type="match status" value="1"/>
</dbReference>
<dbReference type="InterPro" id="IPR047296">
    <property type="entry name" value="GIY-YIG_UvrC_Cho"/>
</dbReference>
<keyword evidence="5 6" id="KW-0234">DNA repair</keyword>
<feature type="domain" description="UvrC family homology region profile" evidence="9">
    <location>
        <begin position="238"/>
        <end position="474"/>
    </location>
</feature>
<dbReference type="PROSITE" id="PS50165">
    <property type="entry name" value="UVRC"/>
    <property type="match status" value="1"/>
</dbReference>
<dbReference type="InterPro" id="IPR038476">
    <property type="entry name" value="UvrC_RNase_H_dom_sf"/>
</dbReference>
<dbReference type="PROSITE" id="PS50151">
    <property type="entry name" value="UVR"/>
    <property type="match status" value="1"/>
</dbReference>
<keyword evidence="2 6" id="KW-0227">DNA damage</keyword>
<evidence type="ECO:0000313" key="10">
    <source>
        <dbReference type="EMBL" id="MET3616395.1"/>
    </source>
</evidence>
<dbReference type="InterPro" id="IPR001162">
    <property type="entry name" value="UvrC_RNase_H_dom"/>
</dbReference>
<dbReference type="SMART" id="SM00465">
    <property type="entry name" value="GIYc"/>
    <property type="match status" value="1"/>
</dbReference>
<name>A0ABV2J6K0_9FIRM</name>
<sequence>MKNELDEIIYVGKAKSLRKRVRQYFGSYGKSSKKVANMVSKIHDFEYIIVENEVESLVLESNLIKNNLPKYNILLRDDKQYPYIKVTTNQRYPRVLKTRRILKDQSKYFGPYPDVFAVNESIDTFERIYPLRTCNLNLENVEKENFRPCLNYHIGKCVGPCIGNVDDSEYNKMIDEILNFLSSSNDELIIKFNNKMLEYSKNLEFEKAADIRDRIKNLEYLKERQLISDPEAKDDKDIIALAKGVDEALIQIFFFRNGKIIGREHYLIKDYYNDSHKEILSSFMKQFYIGASYIPKEIIIEELPQDFDTIEKWLTERRGNKVTITVPVKGTKRELVRMVKKNAIDMIDKYGDKYAKRFETNLLALEEIKDLIHLDKIPQRIEAYDISNISGVESVGSMVVFENGESKKSDYRKFRIKTIIGADDYGSHREVITRRFRRGVEEKKSLKESSFSNFPDLIMMDGGKGQVNVAKEVLDSFGIDIDVCGLVKDEFHTTRGIIYNDVEYGLPVDSKGYKMIYKIQEEVHRFVINYHRSLRNKTMFKSELDDIELIGPKRKRNLLKHFKSIDKIKSATIDELLEVESMNKASATSLYNHFKKE</sequence>
<dbReference type="PANTHER" id="PTHR30562">
    <property type="entry name" value="UVRC/OXIDOREDUCTASE"/>
    <property type="match status" value="1"/>
</dbReference>
<evidence type="ECO:0000256" key="5">
    <source>
        <dbReference type="ARBA" id="ARBA00023204"/>
    </source>
</evidence>
<comment type="subcellular location">
    <subcellularLocation>
        <location evidence="6">Cytoplasm</location>
    </subcellularLocation>
</comment>
<dbReference type="Gene3D" id="3.40.1440.10">
    <property type="entry name" value="GIY-YIG endonuclease"/>
    <property type="match status" value="1"/>
</dbReference>
<keyword evidence="6" id="KW-0742">SOS response</keyword>
<dbReference type="InterPro" id="IPR010994">
    <property type="entry name" value="RuvA_2-like"/>
</dbReference>
<reference evidence="10 11" key="1">
    <citation type="submission" date="2024-06" db="EMBL/GenBank/DDBJ databases">
        <title>Genomic Encyclopedia of Type Strains, Phase IV (KMG-IV): sequencing the most valuable type-strain genomes for metagenomic binning, comparative biology and taxonomic classification.</title>
        <authorList>
            <person name="Goeker M."/>
        </authorList>
    </citation>
    <scope>NUCLEOTIDE SEQUENCE [LARGE SCALE GENOMIC DNA]</scope>
    <source>
        <strain evidence="10 11">DSM 21460</strain>
    </source>
</reference>
<keyword evidence="3 6" id="KW-0228">DNA excision</keyword>
<dbReference type="Gene3D" id="1.10.150.20">
    <property type="entry name" value="5' to 3' exonuclease, C-terminal subdomain"/>
    <property type="match status" value="1"/>
</dbReference>